<dbReference type="GO" id="GO:0005524">
    <property type="term" value="F:ATP binding"/>
    <property type="evidence" value="ECO:0007669"/>
    <property type="project" value="UniProtKB-KW"/>
</dbReference>
<dbReference type="InterPro" id="IPR005702">
    <property type="entry name" value="Wzc-like_C"/>
</dbReference>
<evidence type="ECO:0000256" key="12">
    <source>
        <dbReference type="ARBA" id="ARBA00023137"/>
    </source>
</evidence>
<dbReference type="InterPro" id="IPR032807">
    <property type="entry name" value="GNVR"/>
</dbReference>
<keyword evidence="10 19" id="KW-1133">Transmembrane helix</keyword>
<dbReference type="NCBIfam" id="TIGR01007">
    <property type="entry name" value="eps_fam"/>
    <property type="match status" value="1"/>
</dbReference>
<evidence type="ECO:0000256" key="18">
    <source>
        <dbReference type="SAM" id="Coils"/>
    </source>
</evidence>
<dbReference type="GO" id="GO:0005886">
    <property type="term" value="C:plasma membrane"/>
    <property type="evidence" value="ECO:0007669"/>
    <property type="project" value="UniProtKB-SubCell"/>
</dbReference>
<keyword evidence="6 19" id="KW-0812">Transmembrane</keyword>
<comment type="subcellular location">
    <subcellularLocation>
        <location evidence="1">Cell inner membrane</location>
        <topology evidence="1">Multi-pass membrane protein</topology>
    </subcellularLocation>
</comment>
<dbReference type="Pfam" id="PF13614">
    <property type="entry name" value="AAA_31"/>
    <property type="match status" value="1"/>
</dbReference>
<dbReference type="GO" id="GO:0000271">
    <property type="term" value="P:polysaccharide biosynthetic process"/>
    <property type="evidence" value="ECO:0007669"/>
    <property type="project" value="UniProtKB-KW"/>
</dbReference>
<feature type="domain" description="AAA" evidence="21">
    <location>
        <begin position="569"/>
        <end position="681"/>
    </location>
</feature>
<feature type="coiled-coil region" evidence="18">
    <location>
        <begin position="304"/>
        <end position="331"/>
    </location>
</feature>
<evidence type="ECO:0000256" key="2">
    <source>
        <dbReference type="ARBA" id="ARBA00008883"/>
    </source>
</evidence>
<feature type="domain" description="Tyrosine-protein kinase G-rich" evidence="22">
    <location>
        <begin position="402"/>
        <end position="483"/>
    </location>
</feature>
<evidence type="ECO:0000256" key="3">
    <source>
        <dbReference type="ARBA" id="ARBA00022475"/>
    </source>
</evidence>
<evidence type="ECO:0000259" key="20">
    <source>
        <dbReference type="Pfam" id="PF02706"/>
    </source>
</evidence>
<evidence type="ECO:0000313" key="23">
    <source>
        <dbReference type="EMBL" id="NML30807.1"/>
    </source>
</evidence>
<name>A0A7X9X498_9BURK</name>
<dbReference type="GO" id="GO:0042802">
    <property type="term" value="F:identical protein binding"/>
    <property type="evidence" value="ECO:0007669"/>
    <property type="project" value="UniProtKB-ARBA"/>
</dbReference>
<evidence type="ECO:0000256" key="6">
    <source>
        <dbReference type="ARBA" id="ARBA00022692"/>
    </source>
</evidence>
<keyword evidence="11 19" id="KW-0472">Membrane</keyword>
<evidence type="ECO:0000313" key="24">
    <source>
        <dbReference type="Proteomes" id="UP000583127"/>
    </source>
</evidence>
<dbReference type="Pfam" id="PF13807">
    <property type="entry name" value="GNVR"/>
    <property type="match status" value="1"/>
</dbReference>
<keyword evidence="8 23" id="KW-0418">Kinase</keyword>
<dbReference type="FunFam" id="3.40.50.300:FF:000527">
    <property type="entry name" value="Tyrosine-protein kinase etk"/>
    <property type="match status" value="1"/>
</dbReference>
<evidence type="ECO:0000256" key="10">
    <source>
        <dbReference type="ARBA" id="ARBA00022989"/>
    </source>
</evidence>
<evidence type="ECO:0000259" key="22">
    <source>
        <dbReference type="Pfam" id="PF13807"/>
    </source>
</evidence>
<comment type="similarity">
    <text evidence="2">Belongs to the etk/wzc family.</text>
</comment>
<keyword evidence="24" id="KW-1185">Reference proteome</keyword>
<dbReference type="GO" id="GO:0004713">
    <property type="term" value="F:protein tyrosine kinase activity"/>
    <property type="evidence" value="ECO:0007669"/>
    <property type="project" value="UniProtKB-KW"/>
</dbReference>
<evidence type="ECO:0000256" key="17">
    <source>
        <dbReference type="ARBA" id="ARBA00081049"/>
    </source>
</evidence>
<evidence type="ECO:0000256" key="16">
    <source>
        <dbReference type="ARBA" id="ARBA00067833"/>
    </source>
</evidence>
<evidence type="ECO:0000256" key="14">
    <source>
        <dbReference type="ARBA" id="ARBA00053015"/>
    </source>
</evidence>
<dbReference type="Pfam" id="PF02706">
    <property type="entry name" value="Wzz"/>
    <property type="match status" value="1"/>
</dbReference>
<dbReference type="CDD" id="cd05387">
    <property type="entry name" value="BY-kinase"/>
    <property type="match status" value="1"/>
</dbReference>
<comment type="caution">
    <text evidence="23">The sequence shown here is derived from an EMBL/GenBank/DDBJ whole genome shotgun (WGS) entry which is preliminary data.</text>
</comment>
<gene>
    <name evidence="23" type="ORF">HHL14_08165</name>
</gene>
<comment type="catalytic activity">
    <reaction evidence="14">
        <text>L-tyrosyl-[protein] + ATP = O-phospho-L-tyrosyl-[protein] + ADP + H(+)</text>
        <dbReference type="Rhea" id="RHEA:10596"/>
        <dbReference type="Rhea" id="RHEA-COMP:10136"/>
        <dbReference type="Rhea" id="RHEA-COMP:20101"/>
        <dbReference type="ChEBI" id="CHEBI:15378"/>
        <dbReference type="ChEBI" id="CHEBI:30616"/>
        <dbReference type="ChEBI" id="CHEBI:46858"/>
        <dbReference type="ChEBI" id="CHEBI:61978"/>
        <dbReference type="ChEBI" id="CHEBI:456216"/>
    </reaction>
</comment>
<organism evidence="23 24">
    <name type="scientific">Paraburkholderia antibiotica</name>
    <dbReference type="NCBI Taxonomy" id="2728839"/>
    <lineage>
        <taxon>Bacteria</taxon>
        <taxon>Pseudomonadati</taxon>
        <taxon>Pseudomonadota</taxon>
        <taxon>Betaproteobacteria</taxon>
        <taxon>Burkholderiales</taxon>
        <taxon>Burkholderiaceae</taxon>
        <taxon>Paraburkholderia</taxon>
    </lineage>
</organism>
<evidence type="ECO:0000256" key="19">
    <source>
        <dbReference type="SAM" id="Phobius"/>
    </source>
</evidence>
<dbReference type="InterPro" id="IPR003856">
    <property type="entry name" value="LPS_length_determ_N"/>
</dbReference>
<comment type="function">
    <text evidence="15">Probably involved in polymerization and/or export of exopolysaccharide EPS I which functions as a virulence factor. May be involved in an ATP-dependent process in the pathway for EPS I production, possibly export of the trimeric repeat units across the inner membrane or their polymerization.</text>
</comment>
<dbReference type="EMBL" id="JABBFZ010000003">
    <property type="protein sequence ID" value="NML30807.1"/>
    <property type="molecule type" value="Genomic_DNA"/>
</dbReference>
<keyword evidence="4" id="KW-0997">Cell inner membrane</keyword>
<protein>
    <recommendedName>
        <fullName evidence="16">Putative tyrosine-protein kinase EpsB</fullName>
    </recommendedName>
    <alternativeName>
        <fullName evidence="17">EPS I polysaccharide export protein EpsB</fullName>
    </alternativeName>
</protein>
<dbReference type="InterPro" id="IPR027417">
    <property type="entry name" value="P-loop_NTPase"/>
</dbReference>
<evidence type="ECO:0000256" key="5">
    <source>
        <dbReference type="ARBA" id="ARBA00022679"/>
    </source>
</evidence>
<proteinExistence type="inferred from homology"/>
<keyword evidence="12" id="KW-0829">Tyrosine-protein kinase</keyword>
<evidence type="ECO:0000256" key="15">
    <source>
        <dbReference type="ARBA" id="ARBA00054296"/>
    </source>
</evidence>
<dbReference type="RefSeq" id="WP_169497083.1">
    <property type="nucleotide sequence ID" value="NZ_JABBFZ010000003.1"/>
</dbReference>
<reference evidence="23 24" key="1">
    <citation type="submission" date="2020-04" db="EMBL/GenBank/DDBJ databases">
        <title>Paraburkholderia sp. G-4-1-8 isolated from soil.</title>
        <authorList>
            <person name="Dahal R.H."/>
        </authorList>
    </citation>
    <scope>NUCLEOTIDE SEQUENCE [LARGE SCALE GENOMIC DNA]</scope>
    <source>
        <strain evidence="23 24">G-4-1-8</strain>
    </source>
</reference>
<evidence type="ECO:0000256" key="13">
    <source>
        <dbReference type="ARBA" id="ARBA00023169"/>
    </source>
</evidence>
<dbReference type="SUPFAM" id="SSF52540">
    <property type="entry name" value="P-loop containing nucleoside triphosphate hydrolases"/>
    <property type="match status" value="1"/>
</dbReference>
<feature type="coiled-coil region" evidence="18">
    <location>
        <begin position="400"/>
        <end position="427"/>
    </location>
</feature>
<keyword evidence="18" id="KW-0175">Coiled coil</keyword>
<evidence type="ECO:0000256" key="1">
    <source>
        <dbReference type="ARBA" id="ARBA00004429"/>
    </source>
</evidence>
<keyword evidence="7" id="KW-0547">Nucleotide-binding</keyword>
<dbReference type="InterPro" id="IPR025669">
    <property type="entry name" value="AAA_dom"/>
</dbReference>
<dbReference type="PANTHER" id="PTHR32309">
    <property type="entry name" value="TYROSINE-PROTEIN KINASE"/>
    <property type="match status" value="1"/>
</dbReference>
<dbReference type="PANTHER" id="PTHR32309:SF32">
    <property type="entry name" value="TYROSINE-PROTEIN KINASE ETK-RELATED"/>
    <property type="match status" value="1"/>
</dbReference>
<dbReference type="Pfam" id="PF23607">
    <property type="entry name" value="WZC_N"/>
    <property type="match status" value="1"/>
</dbReference>
<evidence type="ECO:0000256" key="11">
    <source>
        <dbReference type="ARBA" id="ARBA00023136"/>
    </source>
</evidence>
<accession>A0A7X9X498</accession>
<sequence length="752" mass="81227">MAINFDNRYDGRADGRYADVSGPGTLHLSDCLRTLVRGRRTILTVTLIALALGSAYAFLAPPTYRADVLFHVEDRSANANGAASGAAPSFAGGSDTKPSTAAQIELLKSRLVSEEAVRALHLDITATPRYLPVIGGMIAGLVNGKWGFRLPSFVNLSGFAWGNESIAVSRFDTTKQMYDATFTLVAGSDNTFILRDPNGSAILSGRVGETVQTDTADGPITLHVDSMVGAPGSRFKLARASTLGTVDRLQNTVVVQETAPQSGVIRVSLESGDAALTAAIVNNMAHEFVRQDLANRSTETDHTLAFLEQQLPGLRKDVDDAEQRYNKFRNAHGTVDPGEESRLLLQQVVDNKTRLLDLQQQRVEMLQRFTPSHPAVAALDAQIAALQGAQANMNHSVTAMPDTEQTAQRLKRDLQMKTEQYNNLLNSVQQLRVSQAGQVGGVRVVDFAETPDDPIRPKRLLVILSALGGGLVLGVLLTFFRRAMYGGVERPDELEAMLGVPVFAAVPRSQTQLRLQESVAMRRRGQHVLAQQAPGDLAVEGVRNLRTSLQLSLDHAANNVVMITGSRPDAGKSFLSVNLSALVASAHKRVLIIDGDMRRGDVHSHFGIAHQPGLSDVLRGADLEAVIQHEVMPGLDVIPKGTLPTHPAELLMSRRFQTMLDELKPRYDLVIIDTPPVLAVTDPTLVGRYAATTLLVVRHGRQPLSEIIETAKRLRNGGVGLRGVLLTDVPQEGAFLGSGYQGGYYGYDSIAG</sequence>
<dbReference type="Proteomes" id="UP000583127">
    <property type="component" value="Unassembled WGS sequence"/>
</dbReference>
<feature type="domain" description="Polysaccharide chain length determinant N-terminal" evidence="20">
    <location>
        <begin position="26"/>
        <end position="119"/>
    </location>
</feature>
<evidence type="ECO:0000256" key="8">
    <source>
        <dbReference type="ARBA" id="ARBA00022777"/>
    </source>
</evidence>
<dbReference type="InterPro" id="IPR050445">
    <property type="entry name" value="Bact_polysacc_biosynth/exp"/>
</dbReference>
<evidence type="ECO:0000256" key="9">
    <source>
        <dbReference type="ARBA" id="ARBA00022840"/>
    </source>
</evidence>
<keyword evidence="5 23" id="KW-0808">Transferase</keyword>
<keyword evidence="13" id="KW-0270">Exopolysaccharide synthesis</keyword>
<feature type="transmembrane region" description="Helical" evidence="19">
    <location>
        <begin position="460"/>
        <end position="480"/>
    </location>
</feature>
<dbReference type="AlphaFoldDB" id="A0A7X9X498"/>
<feature type="transmembrane region" description="Helical" evidence="19">
    <location>
        <begin position="42"/>
        <end position="59"/>
    </location>
</feature>
<evidence type="ECO:0000256" key="7">
    <source>
        <dbReference type="ARBA" id="ARBA00022741"/>
    </source>
</evidence>
<evidence type="ECO:0000259" key="21">
    <source>
        <dbReference type="Pfam" id="PF13614"/>
    </source>
</evidence>
<keyword evidence="3" id="KW-1003">Cell membrane</keyword>
<dbReference type="Gene3D" id="3.40.50.300">
    <property type="entry name" value="P-loop containing nucleotide triphosphate hydrolases"/>
    <property type="match status" value="1"/>
</dbReference>
<evidence type="ECO:0000256" key="4">
    <source>
        <dbReference type="ARBA" id="ARBA00022519"/>
    </source>
</evidence>
<keyword evidence="9" id="KW-0067">ATP-binding</keyword>